<feature type="transmembrane region" description="Helical" evidence="5">
    <location>
        <begin position="57"/>
        <end position="81"/>
    </location>
</feature>
<evidence type="ECO:0000256" key="3">
    <source>
        <dbReference type="ARBA" id="ARBA00022989"/>
    </source>
</evidence>
<dbReference type="InterPro" id="IPR035952">
    <property type="entry name" value="Rhomboid-like_sf"/>
</dbReference>
<keyword evidence="2 5" id="KW-0812">Transmembrane</keyword>
<evidence type="ECO:0000313" key="8">
    <source>
        <dbReference type="Proteomes" id="UP000319143"/>
    </source>
</evidence>
<comment type="caution">
    <text evidence="7">The sequence shown here is derived from an EMBL/GenBank/DDBJ whole genome shotgun (WGS) entry which is preliminary data.</text>
</comment>
<dbReference type="Gene3D" id="1.20.1540.10">
    <property type="entry name" value="Rhomboid-like"/>
    <property type="match status" value="1"/>
</dbReference>
<dbReference type="PANTHER" id="PTHR43066:SF5">
    <property type="entry name" value="RHOMBOID-LIKE PROTEIN 11, CHLOROPLASTIC-RELATED"/>
    <property type="match status" value="1"/>
</dbReference>
<feature type="transmembrane region" description="Helical" evidence="5">
    <location>
        <begin position="144"/>
        <end position="163"/>
    </location>
</feature>
<dbReference type="GO" id="GO:0004252">
    <property type="term" value="F:serine-type endopeptidase activity"/>
    <property type="evidence" value="ECO:0007669"/>
    <property type="project" value="InterPro"/>
</dbReference>
<sequence length="279" mass="29646">MESRLVLDSAGIPARTFHQDGHWQIAVRAEDYDRVVAELQAYRQEEMADRSPSLGRIPLFSGSLLGLLGYSLGIVSVFILADVSAYGIDWSAVGEMRAGDVVAGQWWRTLTALTLHVDGVHLGSNLVFGCVFGLLAGRILGGGVAWLTIVVAGALGNLINAFVRDADHVSIGASTAVFAALGIMVAHALRPRTLLREKAMKRWSPLVGGVLMLAMLGTGGERTDVMAHVSGFVAGVMIGWIGCRLPDRYLARDDVQFAAGFAAFGIIAVAWIFAVIAVG</sequence>
<feature type="transmembrane region" description="Helical" evidence="5">
    <location>
        <begin position="255"/>
        <end position="278"/>
    </location>
</feature>
<organism evidence="7 8">
    <name type="scientific">Novipirellula artificiosorum</name>
    <dbReference type="NCBI Taxonomy" id="2528016"/>
    <lineage>
        <taxon>Bacteria</taxon>
        <taxon>Pseudomonadati</taxon>
        <taxon>Planctomycetota</taxon>
        <taxon>Planctomycetia</taxon>
        <taxon>Pirellulales</taxon>
        <taxon>Pirellulaceae</taxon>
        <taxon>Novipirellula</taxon>
    </lineage>
</organism>
<evidence type="ECO:0000256" key="1">
    <source>
        <dbReference type="ARBA" id="ARBA00004141"/>
    </source>
</evidence>
<evidence type="ECO:0000256" key="4">
    <source>
        <dbReference type="ARBA" id="ARBA00023136"/>
    </source>
</evidence>
<dbReference type="GO" id="GO:0016020">
    <property type="term" value="C:membrane"/>
    <property type="evidence" value="ECO:0007669"/>
    <property type="project" value="UniProtKB-SubCell"/>
</dbReference>
<keyword evidence="4 5" id="KW-0472">Membrane</keyword>
<keyword evidence="3 5" id="KW-1133">Transmembrane helix</keyword>
<gene>
    <name evidence="7" type="ORF">Poly41_17360</name>
</gene>
<evidence type="ECO:0000259" key="6">
    <source>
        <dbReference type="Pfam" id="PF01694"/>
    </source>
</evidence>
<feature type="transmembrane region" description="Helical" evidence="5">
    <location>
        <begin position="169"/>
        <end position="190"/>
    </location>
</feature>
<dbReference type="Pfam" id="PF01694">
    <property type="entry name" value="Rhomboid"/>
    <property type="match status" value="1"/>
</dbReference>
<dbReference type="EMBL" id="SJPV01000002">
    <property type="protein sequence ID" value="TWU40901.1"/>
    <property type="molecule type" value="Genomic_DNA"/>
</dbReference>
<comment type="subcellular location">
    <subcellularLocation>
        <location evidence="1">Membrane</location>
        <topology evidence="1">Multi-pass membrane protein</topology>
    </subcellularLocation>
</comment>
<proteinExistence type="predicted"/>
<reference evidence="7 8" key="1">
    <citation type="submission" date="2019-02" db="EMBL/GenBank/DDBJ databases">
        <title>Deep-cultivation of Planctomycetes and their phenomic and genomic characterization uncovers novel biology.</title>
        <authorList>
            <person name="Wiegand S."/>
            <person name="Jogler M."/>
            <person name="Boedeker C."/>
            <person name="Pinto D."/>
            <person name="Vollmers J."/>
            <person name="Rivas-Marin E."/>
            <person name="Kohn T."/>
            <person name="Peeters S.H."/>
            <person name="Heuer A."/>
            <person name="Rast P."/>
            <person name="Oberbeckmann S."/>
            <person name="Bunk B."/>
            <person name="Jeske O."/>
            <person name="Meyerdierks A."/>
            <person name="Storesund J.E."/>
            <person name="Kallscheuer N."/>
            <person name="Luecker S."/>
            <person name="Lage O.M."/>
            <person name="Pohl T."/>
            <person name="Merkel B.J."/>
            <person name="Hornburger P."/>
            <person name="Mueller R.-W."/>
            <person name="Bruemmer F."/>
            <person name="Labrenz M."/>
            <person name="Spormann A.M."/>
            <person name="Op Den Camp H."/>
            <person name="Overmann J."/>
            <person name="Amann R."/>
            <person name="Jetten M.S.M."/>
            <person name="Mascher T."/>
            <person name="Medema M.H."/>
            <person name="Devos D.P."/>
            <person name="Kaster A.-K."/>
            <person name="Ovreas L."/>
            <person name="Rohde M."/>
            <person name="Galperin M.Y."/>
            <person name="Jogler C."/>
        </authorList>
    </citation>
    <scope>NUCLEOTIDE SEQUENCE [LARGE SCALE GENOMIC DNA]</scope>
    <source>
        <strain evidence="7 8">Poly41</strain>
    </source>
</reference>
<feature type="transmembrane region" description="Helical" evidence="5">
    <location>
        <begin position="225"/>
        <end position="243"/>
    </location>
</feature>
<dbReference type="InterPro" id="IPR022764">
    <property type="entry name" value="Peptidase_S54_rhomboid_dom"/>
</dbReference>
<keyword evidence="8" id="KW-1185">Reference proteome</keyword>
<accession>A0A5C6DZL6</accession>
<evidence type="ECO:0000313" key="7">
    <source>
        <dbReference type="EMBL" id="TWU40901.1"/>
    </source>
</evidence>
<dbReference type="AlphaFoldDB" id="A0A5C6DZL6"/>
<dbReference type="PANTHER" id="PTHR43066">
    <property type="entry name" value="RHOMBOID-RELATED PROTEIN"/>
    <property type="match status" value="1"/>
</dbReference>
<protein>
    <submittedName>
        <fullName evidence="7">Rhomboid family protein</fullName>
    </submittedName>
</protein>
<dbReference type="Proteomes" id="UP000319143">
    <property type="component" value="Unassembled WGS sequence"/>
</dbReference>
<dbReference type="SUPFAM" id="SSF144091">
    <property type="entry name" value="Rhomboid-like"/>
    <property type="match status" value="1"/>
</dbReference>
<evidence type="ECO:0000256" key="2">
    <source>
        <dbReference type="ARBA" id="ARBA00022692"/>
    </source>
</evidence>
<name>A0A5C6DZL6_9BACT</name>
<feature type="transmembrane region" description="Helical" evidence="5">
    <location>
        <begin position="119"/>
        <end position="137"/>
    </location>
</feature>
<feature type="transmembrane region" description="Helical" evidence="5">
    <location>
        <begin position="202"/>
        <end position="219"/>
    </location>
</feature>
<evidence type="ECO:0000256" key="5">
    <source>
        <dbReference type="SAM" id="Phobius"/>
    </source>
</evidence>
<feature type="domain" description="Peptidase S54 rhomboid" evidence="6">
    <location>
        <begin position="104"/>
        <end position="244"/>
    </location>
</feature>